<comment type="caution">
    <text evidence="6">The sequence shown here is derived from an EMBL/GenBank/DDBJ whole genome shotgun (WGS) entry which is preliminary data.</text>
</comment>
<evidence type="ECO:0000256" key="3">
    <source>
        <dbReference type="ARBA" id="ARBA00023012"/>
    </source>
</evidence>
<dbReference type="GO" id="GO:0016301">
    <property type="term" value="F:kinase activity"/>
    <property type="evidence" value="ECO:0007669"/>
    <property type="project" value="UniProtKB-KW"/>
</dbReference>
<evidence type="ECO:0000256" key="1">
    <source>
        <dbReference type="ARBA" id="ARBA00022679"/>
    </source>
</evidence>
<dbReference type="EMBL" id="JBELQE010000110">
    <property type="protein sequence ID" value="MER2252482.1"/>
    <property type="molecule type" value="Genomic_DNA"/>
</dbReference>
<dbReference type="PANTHER" id="PTHR24421:SF58">
    <property type="entry name" value="SIGNAL TRANSDUCTION HISTIDINE-PROTEIN KINASE_PHOSPHATASE UHPB"/>
    <property type="match status" value="1"/>
</dbReference>
<protein>
    <submittedName>
        <fullName evidence="6">Histidine kinase</fullName>
    </submittedName>
</protein>
<dbReference type="Pfam" id="PF02518">
    <property type="entry name" value="HATPase_c"/>
    <property type="match status" value="1"/>
</dbReference>
<keyword evidence="1" id="KW-0808">Transferase</keyword>
<evidence type="ECO:0000313" key="7">
    <source>
        <dbReference type="Proteomes" id="UP001480955"/>
    </source>
</evidence>
<dbReference type="Gene3D" id="3.30.565.10">
    <property type="entry name" value="Histidine kinase-like ATPase, C-terminal domain"/>
    <property type="match status" value="1"/>
</dbReference>
<name>A0ABV1QST1_9HYPH</name>
<dbReference type="Pfam" id="PF07730">
    <property type="entry name" value="HisKA_3"/>
    <property type="match status" value="1"/>
</dbReference>
<gene>
    <name evidence="6" type="ORF">ABS772_21390</name>
</gene>
<dbReference type="RefSeq" id="WP_350396774.1">
    <property type="nucleotide sequence ID" value="NZ_JBELQE010000110.1"/>
</dbReference>
<dbReference type="CDD" id="cd12914">
    <property type="entry name" value="PDC1_DGC_like"/>
    <property type="match status" value="1"/>
</dbReference>
<dbReference type="Proteomes" id="UP001480955">
    <property type="component" value="Unassembled WGS sequence"/>
</dbReference>
<organism evidence="6 7">
    <name type="scientific">Methylorubrum podarium</name>
    <dbReference type="NCBI Taxonomy" id="200476"/>
    <lineage>
        <taxon>Bacteria</taxon>
        <taxon>Pseudomonadati</taxon>
        <taxon>Pseudomonadota</taxon>
        <taxon>Alphaproteobacteria</taxon>
        <taxon>Hyphomicrobiales</taxon>
        <taxon>Methylobacteriaceae</taxon>
        <taxon>Methylorubrum</taxon>
    </lineage>
</organism>
<dbReference type="Gene3D" id="1.20.5.1930">
    <property type="match status" value="1"/>
</dbReference>
<feature type="domain" description="Histidine kinase/HSP90-like ATPase" evidence="4">
    <location>
        <begin position="585"/>
        <end position="679"/>
    </location>
</feature>
<evidence type="ECO:0000259" key="4">
    <source>
        <dbReference type="Pfam" id="PF02518"/>
    </source>
</evidence>
<dbReference type="SUPFAM" id="SSF55785">
    <property type="entry name" value="PYP-like sensor domain (PAS domain)"/>
    <property type="match status" value="1"/>
</dbReference>
<dbReference type="InterPro" id="IPR011712">
    <property type="entry name" value="Sig_transdc_His_kin_sub3_dim/P"/>
</dbReference>
<evidence type="ECO:0000259" key="5">
    <source>
        <dbReference type="Pfam" id="PF07730"/>
    </source>
</evidence>
<evidence type="ECO:0000256" key="2">
    <source>
        <dbReference type="ARBA" id="ARBA00022777"/>
    </source>
</evidence>
<reference evidence="6 7" key="1">
    <citation type="submission" date="2024-06" db="EMBL/GenBank/DDBJ databases">
        <authorList>
            <person name="Campbell A.G."/>
        </authorList>
    </citation>
    <scope>NUCLEOTIDE SEQUENCE [LARGE SCALE GENOMIC DNA]</scope>
    <source>
        <strain evidence="6 7">EM12</strain>
    </source>
</reference>
<keyword evidence="3" id="KW-0902">Two-component regulatory system</keyword>
<dbReference type="PANTHER" id="PTHR24421">
    <property type="entry name" value="NITRATE/NITRITE SENSOR PROTEIN NARX-RELATED"/>
    <property type="match status" value="1"/>
</dbReference>
<feature type="domain" description="Signal transduction histidine kinase subgroup 3 dimerisation and phosphoacceptor" evidence="5">
    <location>
        <begin position="476"/>
        <end position="541"/>
    </location>
</feature>
<dbReference type="InterPro" id="IPR050482">
    <property type="entry name" value="Sensor_HK_TwoCompSys"/>
</dbReference>
<keyword evidence="2 6" id="KW-0418">Kinase</keyword>
<dbReference type="InterPro" id="IPR035965">
    <property type="entry name" value="PAS-like_dom_sf"/>
</dbReference>
<evidence type="ECO:0000313" key="6">
    <source>
        <dbReference type="EMBL" id="MER2252482.1"/>
    </source>
</evidence>
<dbReference type="InterPro" id="IPR036890">
    <property type="entry name" value="HATPase_C_sf"/>
</dbReference>
<dbReference type="InterPro" id="IPR003594">
    <property type="entry name" value="HATPase_dom"/>
</dbReference>
<keyword evidence="7" id="KW-1185">Reference proteome</keyword>
<accession>A0ABV1QST1</accession>
<dbReference type="Gene3D" id="3.30.450.20">
    <property type="entry name" value="PAS domain"/>
    <property type="match status" value="2"/>
</dbReference>
<proteinExistence type="predicted"/>
<dbReference type="CDD" id="cd16917">
    <property type="entry name" value="HATPase_UhpB-NarQ-NarX-like"/>
    <property type="match status" value="1"/>
</dbReference>
<sequence length="680" mass="74812">MNRLRYAFFALRISPDSRAAGLVRSITLTQSLAVLVPTLIFALVAWTTYGRCEAAVEDELRRSSRFLAGEVQRFVESSASILQDLDRTIAVQSIAQIATSGLFQRWPPSSSETLTAYTLVAIVDRDGRMLSVNTGESPNLISVADREYFTRTRDEYTNVIFVGVPVADRIKGTASIPISHRPTQAGDFRGVALVTVSQQALHDMLTPEAAPQSDRIALIRDDGQLLALEPRRWPPASITESAEKGQPRLPRDDVYLPGHATNPGLLFGQLSAVQRVQGTQLKVVVARARSIALRPWLYDMMALLTIFVAGKVGLVAAIRKAEAKSREIISANRRLQSTLDTLSAHVAIIDRSGHVVALNEACRRFAVCHAGSQSGLAVGADYLTTCGYAVQKPDHGEVGRALEAVIAGRLSEFRATYPYCPARGDLFWFRLRATNFAVNSSETLVVVVHEDVTDIMRSETALRRATGQLLHRQDDERRRIARGLHDSTAQDLIGAEWEIKLARDSLQRQPDHVDKALERARDLIHASIEELRTLAYLLHPPMLDEAGLPNALRWFLGGFERRTGITVTVVIDADVDACRLPTEIEVALFRVAQEALTNVHRHAGVRVARLELRMEQGQRSVLLLIRDDGEGLASEQGREPGSALGGTGILSMQERLRALNGHLSIRSGRGGTEVRATVKL</sequence>
<dbReference type="SUPFAM" id="SSF55874">
    <property type="entry name" value="ATPase domain of HSP90 chaperone/DNA topoisomerase II/histidine kinase"/>
    <property type="match status" value="1"/>
</dbReference>